<keyword evidence="1" id="KW-0732">Signal</keyword>
<accession>A0A2T3Z6M4</accession>
<evidence type="ECO:0000313" key="3">
    <source>
        <dbReference type="Proteomes" id="UP000240493"/>
    </source>
</evidence>
<evidence type="ECO:0000256" key="1">
    <source>
        <dbReference type="SAM" id="SignalP"/>
    </source>
</evidence>
<protein>
    <recommendedName>
        <fullName evidence="4">Secreted protein</fullName>
    </recommendedName>
</protein>
<evidence type="ECO:0008006" key="4">
    <source>
        <dbReference type="Google" id="ProtNLM"/>
    </source>
</evidence>
<reference evidence="2 3" key="1">
    <citation type="submission" date="2016-07" db="EMBL/GenBank/DDBJ databases">
        <title>Multiple horizontal gene transfer events from other fungi enriched the ability of initially mycotrophic Trichoderma (Ascomycota) to feed on dead plant biomass.</title>
        <authorList>
            <consortium name="DOE Joint Genome Institute"/>
            <person name="Aerts A."/>
            <person name="Atanasova L."/>
            <person name="Chenthamara K."/>
            <person name="Zhang J."/>
            <person name="Grujic M."/>
            <person name="Henrissat B."/>
            <person name="Kuo A."/>
            <person name="Salamov A."/>
            <person name="Lipzen A."/>
            <person name="Labutti K."/>
            <person name="Barry K."/>
            <person name="Miao Y."/>
            <person name="Rahimi M.J."/>
            <person name="Shen Q."/>
            <person name="Grigoriev I.V."/>
            <person name="Kubicek C.P."/>
            <person name="Druzhinina I.S."/>
        </authorList>
    </citation>
    <scope>NUCLEOTIDE SEQUENCE [LARGE SCALE GENOMIC DNA]</scope>
    <source>
        <strain evidence="2 3">CBS 433.97</strain>
    </source>
</reference>
<proteinExistence type="predicted"/>
<dbReference type="AlphaFoldDB" id="A0A2T3Z6M4"/>
<feature type="chain" id="PRO_5015525431" description="Secreted protein" evidence="1">
    <location>
        <begin position="25"/>
        <end position="80"/>
    </location>
</feature>
<dbReference type="EMBL" id="KZ679262">
    <property type="protein sequence ID" value="PTB40466.1"/>
    <property type="molecule type" value="Genomic_DNA"/>
</dbReference>
<keyword evidence="3" id="KW-1185">Reference proteome</keyword>
<sequence>MTNPLYFVTVCLLHLSTIMNDTHGIGPHREVPRTKLTHSSLKWSNSSVALTFDTTGVFLPAIHKQGFPSFLLSARFLVIT</sequence>
<dbReference type="Proteomes" id="UP000240493">
    <property type="component" value="Unassembled WGS sequence"/>
</dbReference>
<name>A0A2T3Z6M4_TRIA4</name>
<organism evidence="2 3">
    <name type="scientific">Trichoderma asperellum (strain ATCC 204424 / CBS 433.97 / NBRC 101777)</name>
    <dbReference type="NCBI Taxonomy" id="1042311"/>
    <lineage>
        <taxon>Eukaryota</taxon>
        <taxon>Fungi</taxon>
        <taxon>Dikarya</taxon>
        <taxon>Ascomycota</taxon>
        <taxon>Pezizomycotina</taxon>
        <taxon>Sordariomycetes</taxon>
        <taxon>Hypocreomycetidae</taxon>
        <taxon>Hypocreales</taxon>
        <taxon>Hypocreaceae</taxon>
        <taxon>Trichoderma</taxon>
    </lineage>
</organism>
<gene>
    <name evidence="2" type="ORF">M441DRAFT_406724</name>
</gene>
<evidence type="ECO:0000313" key="2">
    <source>
        <dbReference type="EMBL" id="PTB40466.1"/>
    </source>
</evidence>
<feature type="signal peptide" evidence="1">
    <location>
        <begin position="1"/>
        <end position="24"/>
    </location>
</feature>